<evidence type="ECO:0000313" key="1">
    <source>
        <dbReference type="EMBL" id="CAB4264476.1"/>
    </source>
</evidence>
<dbReference type="Proteomes" id="UP000507222">
    <property type="component" value="Unassembled WGS sequence"/>
</dbReference>
<dbReference type="AlphaFoldDB" id="A0A6J5TKK9"/>
<reference evidence="1 2" key="1">
    <citation type="submission" date="2020-05" db="EMBL/GenBank/DDBJ databases">
        <authorList>
            <person name="Campoy J."/>
            <person name="Schneeberger K."/>
            <person name="Spophaly S."/>
        </authorList>
    </citation>
    <scope>NUCLEOTIDE SEQUENCE [LARGE SCALE GENOMIC DNA]</scope>
    <source>
        <strain evidence="1">PruArmRojPasFocal</strain>
    </source>
</reference>
<accession>A0A6J5TKK9</accession>
<name>A0A6J5TKK9_PRUAR</name>
<protein>
    <submittedName>
        <fullName evidence="1">Uncharacterized protein</fullName>
    </submittedName>
</protein>
<organism evidence="1 2">
    <name type="scientific">Prunus armeniaca</name>
    <name type="common">Apricot</name>
    <name type="synonym">Armeniaca vulgaris</name>
    <dbReference type="NCBI Taxonomy" id="36596"/>
    <lineage>
        <taxon>Eukaryota</taxon>
        <taxon>Viridiplantae</taxon>
        <taxon>Streptophyta</taxon>
        <taxon>Embryophyta</taxon>
        <taxon>Tracheophyta</taxon>
        <taxon>Spermatophyta</taxon>
        <taxon>Magnoliopsida</taxon>
        <taxon>eudicotyledons</taxon>
        <taxon>Gunneridae</taxon>
        <taxon>Pentapetalae</taxon>
        <taxon>rosids</taxon>
        <taxon>fabids</taxon>
        <taxon>Rosales</taxon>
        <taxon>Rosaceae</taxon>
        <taxon>Amygdaloideae</taxon>
        <taxon>Amygdaleae</taxon>
        <taxon>Prunus</taxon>
    </lineage>
</organism>
<proteinExistence type="predicted"/>
<gene>
    <name evidence="1" type="ORF">CURHAP_LOCUS6292</name>
</gene>
<evidence type="ECO:0000313" key="2">
    <source>
        <dbReference type="Proteomes" id="UP000507222"/>
    </source>
</evidence>
<sequence>MITTPMRLKTMDMVYSSLSRLLRAGPMLDRQLFWVKYDSGKSNKELGTLSLNRSDETLNTFRLGSLGKEMEPEKRLTSS</sequence>
<dbReference type="EMBL" id="CAEKDK010000001">
    <property type="protein sequence ID" value="CAB4264476.1"/>
    <property type="molecule type" value="Genomic_DNA"/>
</dbReference>